<evidence type="ECO:0000313" key="2">
    <source>
        <dbReference type="Proteomes" id="UP001194468"/>
    </source>
</evidence>
<gene>
    <name evidence="1" type="ORF">L210DRAFT_3644124</name>
</gene>
<name>A0AAD4BYC2_BOLED</name>
<protein>
    <submittedName>
        <fullName evidence="1">Uncharacterized protein</fullName>
    </submittedName>
</protein>
<organism evidence="1 2">
    <name type="scientific">Boletus edulis BED1</name>
    <dbReference type="NCBI Taxonomy" id="1328754"/>
    <lineage>
        <taxon>Eukaryota</taxon>
        <taxon>Fungi</taxon>
        <taxon>Dikarya</taxon>
        <taxon>Basidiomycota</taxon>
        <taxon>Agaricomycotina</taxon>
        <taxon>Agaricomycetes</taxon>
        <taxon>Agaricomycetidae</taxon>
        <taxon>Boletales</taxon>
        <taxon>Boletineae</taxon>
        <taxon>Boletaceae</taxon>
        <taxon>Boletoideae</taxon>
        <taxon>Boletus</taxon>
    </lineage>
</organism>
<accession>A0AAD4BYC2</accession>
<dbReference type="AlphaFoldDB" id="A0AAD4BYC2"/>
<comment type="caution">
    <text evidence="1">The sequence shown here is derived from an EMBL/GenBank/DDBJ whole genome shotgun (WGS) entry which is preliminary data.</text>
</comment>
<sequence length="67" mass="7666">MSNSLSWPISDPWWAYSAFEILNEQAPEESGHSTDCIYWEGTFGRWPHHASMIIEEQALEAEAPGDR</sequence>
<evidence type="ECO:0000313" key="1">
    <source>
        <dbReference type="EMBL" id="KAF8443305.1"/>
    </source>
</evidence>
<reference evidence="1" key="1">
    <citation type="submission" date="2019-10" db="EMBL/GenBank/DDBJ databases">
        <authorList>
            <consortium name="DOE Joint Genome Institute"/>
            <person name="Kuo A."/>
            <person name="Miyauchi S."/>
            <person name="Kiss E."/>
            <person name="Drula E."/>
            <person name="Kohler A."/>
            <person name="Sanchez-Garcia M."/>
            <person name="Andreopoulos B."/>
            <person name="Barry K.W."/>
            <person name="Bonito G."/>
            <person name="Buee M."/>
            <person name="Carver A."/>
            <person name="Chen C."/>
            <person name="Cichocki N."/>
            <person name="Clum A."/>
            <person name="Culley D."/>
            <person name="Crous P.W."/>
            <person name="Fauchery L."/>
            <person name="Girlanda M."/>
            <person name="Hayes R."/>
            <person name="Keri Z."/>
            <person name="LaButti K."/>
            <person name="Lipzen A."/>
            <person name="Lombard V."/>
            <person name="Magnuson J."/>
            <person name="Maillard F."/>
            <person name="Morin E."/>
            <person name="Murat C."/>
            <person name="Nolan M."/>
            <person name="Ohm R."/>
            <person name="Pangilinan J."/>
            <person name="Pereira M."/>
            <person name="Perotto S."/>
            <person name="Peter M."/>
            <person name="Riley R."/>
            <person name="Sitrit Y."/>
            <person name="Stielow B."/>
            <person name="Szollosi G."/>
            <person name="Zifcakova L."/>
            <person name="Stursova M."/>
            <person name="Spatafora J.W."/>
            <person name="Tedersoo L."/>
            <person name="Vaario L.-M."/>
            <person name="Yamada A."/>
            <person name="Yan M."/>
            <person name="Wang P."/>
            <person name="Xu J."/>
            <person name="Bruns T."/>
            <person name="Baldrian P."/>
            <person name="Vilgalys R."/>
            <person name="Henrissat B."/>
            <person name="Grigoriev I.V."/>
            <person name="Hibbett D."/>
            <person name="Nagy L.G."/>
            <person name="Martin F.M."/>
        </authorList>
    </citation>
    <scope>NUCLEOTIDE SEQUENCE</scope>
    <source>
        <strain evidence="1">BED1</strain>
    </source>
</reference>
<dbReference type="EMBL" id="WHUW01000008">
    <property type="protein sequence ID" value="KAF8443305.1"/>
    <property type="molecule type" value="Genomic_DNA"/>
</dbReference>
<dbReference type="Proteomes" id="UP001194468">
    <property type="component" value="Unassembled WGS sequence"/>
</dbReference>
<reference evidence="1" key="2">
    <citation type="journal article" date="2020" name="Nat. Commun.">
        <title>Large-scale genome sequencing of mycorrhizal fungi provides insights into the early evolution of symbiotic traits.</title>
        <authorList>
            <person name="Miyauchi S."/>
            <person name="Kiss E."/>
            <person name="Kuo A."/>
            <person name="Drula E."/>
            <person name="Kohler A."/>
            <person name="Sanchez-Garcia M."/>
            <person name="Morin E."/>
            <person name="Andreopoulos B."/>
            <person name="Barry K.W."/>
            <person name="Bonito G."/>
            <person name="Buee M."/>
            <person name="Carver A."/>
            <person name="Chen C."/>
            <person name="Cichocki N."/>
            <person name="Clum A."/>
            <person name="Culley D."/>
            <person name="Crous P.W."/>
            <person name="Fauchery L."/>
            <person name="Girlanda M."/>
            <person name="Hayes R.D."/>
            <person name="Keri Z."/>
            <person name="LaButti K."/>
            <person name="Lipzen A."/>
            <person name="Lombard V."/>
            <person name="Magnuson J."/>
            <person name="Maillard F."/>
            <person name="Murat C."/>
            <person name="Nolan M."/>
            <person name="Ohm R.A."/>
            <person name="Pangilinan J."/>
            <person name="Pereira M.F."/>
            <person name="Perotto S."/>
            <person name="Peter M."/>
            <person name="Pfister S."/>
            <person name="Riley R."/>
            <person name="Sitrit Y."/>
            <person name="Stielow J.B."/>
            <person name="Szollosi G."/>
            <person name="Zifcakova L."/>
            <person name="Stursova M."/>
            <person name="Spatafora J.W."/>
            <person name="Tedersoo L."/>
            <person name="Vaario L.M."/>
            <person name="Yamada A."/>
            <person name="Yan M."/>
            <person name="Wang P."/>
            <person name="Xu J."/>
            <person name="Bruns T."/>
            <person name="Baldrian P."/>
            <person name="Vilgalys R."/>
            <person name="Dunand C."/>
            <person name="Henrissat B."/>
            <person name="Grigoriev I.V."/>
            <person name="Hibbett D."/>
            <person name="Nagy L.G."/>
            <person name="Martin F.M."/>
        </authorList>
    </citation>
    <scope>NUCLEOTIDE SEQUENCE</scope>
    <source>
        <strain evidence="1">BED1</strain>
    </source>
</reference>
<keyword evidence="2" id="KW-1185">Reference proteome</keyword>
<proteinExistence type="predicted"/>